<dbReference type="PANTHER" id="PTHR43800">
    <property type="entry name" value="PEPTIDYL-LYSINE N-ACETYLTRANSFERASE YJAB"/>
    <property type="match status" value="1"/>
</dbReference>
<protein>
    <submittedName>
        <fullName evidence="4">GNAT family N-acetyltransferase</fullName>
        <ecNumber evidence="4">2.3.1.-</ecNumber>
    </submittedName>
</protein>
<reference evidence="4 5" key="1">
    <citation type="submission" date="2024-09" db="EMBL/GenBank/DDBJ databases">
        <authorList>
            <person name="Sun Q."/>
            <person name="Mori K."/>
        </authorList>
    </citation>
    <scope>NUCLEOTIDE SEQUENCE [LARGE SCALE GENOMIC DNA]</scope>
    <source>
        <strain evidence="4 5">CCM 7759</strain>
    </source>
</reference>
<keyword evidence="2 4" id="KW-0012">Acyltransferase</keyword>
<gene>
    <name evidence="4" type="ORF">ACFFK0_10820</name>
</gene>
<dbReference type="EC" id="2.3.1.-" evidence="4"/>
<sequence>MVHSIRLYQEEDQSALVEIWYHAVLQTHTFLKEEDFNFYYQLVRGGALNEVEKWIYCDNEKRPLGFIGVDGSKVEMLFVSPGHHGRGIGTRLLRHAQQVKGLHLQVDVNEQNEQAVRFYTRYGFAPEGRSAVDASGRPYPLIHMAIK</sequence>
<name>A0ABV6DJV4_9BACL</name>
<dbReference type="PROSITE" id="PS51186">
    <property type="entry name" value="GNAT"/>
    <property type="match status" value="1"/>
</dbReference>
<comment type="caution">
    <text evidence="4">The sequence shown here is derived from an EMBL/GenBank/DDBJ whole genome shotgun (WGS) entry which is preliminary data.</text>
</comment>
<dbReference type="Pfam" id="PF13673">
    <property type="entry name" value="Acetyltransf_10"/>
    <property type="match status" value="1"/>
</dbReference>
<evidence type="ECO:0000256" key="1">
    <source>
        <dbReference type="ARBA" id="ARBA00022679"/>
    </source>
</evidence>
<dbReference type="SUPFAM" id="SSF55729">
    <property type="entry name" value="Acyl-CoA N-acyltransferases (Nat)"/>
    <property type="match status" value="1"/>
</dbReference>
<dbReference type="CDD" id="cd04301">
    <property type="entry name" value="NAT_SF"/>
    <property type="match status" value="1"/>
</dbReference>
<evidence type="ECO:0000313" key="5">
    <source>
        <dbReference type="Proteomes" id="UP001589776"/>
    </source>
</evidence>
<evidence type="ECO:0000259" key="3">
    <source>
        <dbReference type="PROSITE" id="PS51186"/>
    </source>
</evidence>
<accession>A0ABV6DJV4</accession>
<dbReference type="InterPro" id="IPR016181">
    <property type="entry name" value="Acyl_CoA_acyltransferase"/>
</dbReference>
<dbReference type="EMBL" id="JBHLWN010000043">
    <property type="protein sequence ID" value="MFC0212938.1"/>
    <property type="molecule type" value="Genomic_DNA"/>
</dbReference>
<dbReference type="Gene3D" id="3.40.630.30">
    <property type="match status" value="1"/>
</dbReference>
<feature type="domain" description="N-acetyltransferase" evidence="3">
    <location>
        <begin position="3"/>
        <end position="147"/>
    </location>
</feature>
<evidence type="ECO:0000256" key="2">
    <source>
        <dbReference type="ARBA" id="ARBA00023315"/>
    </source>
</evidence>
<dbReference type="PANTHER" id="PTHR43800:SF1">
    <property type="entry name" value="PEPTIDYL-LYSINE N-ACETYLTRANSFERASE YJAB"/>
    <property type="match status" value="1"/>
</dbReference>
<organism evidence="4 5">
    <name type="scientific">Paenibacillus chartarius</name>
    <dbReference type="NCBI Taxonomy" id="747481"/>
    <lineage>
        <taxon>Bacteria</taxon>
        <taxon>Bacillati</taxon>
        <taxon>Bacillota</taxon>
        <taxon>Bacilli</taxon>
        <taxon>Bacillales</taxon>
        <taxon>Paenibacillaceae</taxon>
        <taxon>Paenibacillus</taxon>
    </lineage>
</organism>
<dbReference type="RefSeq" id="WP_377470182.1">
    <property type="nucleotide sequence ID" value="NZ_JBHLWN010000043.1"/>
</dbReference>
<dbReference type="Proteomes" id="UP001589776">
    <property type="component" value="Unassembled WGS sequence"/>
</dbReference>
<evidence type="ECO:0000313" key="4">
    <source>
        <dbReference type="EMBL" id="MFC0212938.1"/>
    </source>
</evidence>
<keyword evidence="1 4" id="KW-0808">Transferase</keyword>
<proteinExistence type="predicted"/>
<dbReference type="InterPro" id="IPR000182">
    <property type="entry name" value="GNAT_dom"/>
</dbReference>
<dbReference type="GO" id="GO:0016746">
    <property type="term" value="F:acyltransferase activity"/>
    <property type="evidence" value="ECO:0007669"/>
    <property type="project" value="UniProtKB-KW"/>
</dbReference>
<keyword evidence="5" id="KW-1185">Reference proteome</keyword>